<name>A0A5N4DTD6_CAMDR</name>
<comment type="caution">
    <text evidence="1">The sequence shown here is derived from an EMBL/GenBank/DDBJ whole genome shotgun (WGS) entry which is preliminary data.</text>
</comment>
<proteinExistence type="predicted"/>
<organism evidence="1 2">
    <name type="scientific">Camelus dromedarius</name>
    <name type="common">Dromedary</name>
    <name type="synonym">Arabian camel</name>
    <dbReference type="NCBI Taxonomy" id="9838"/>
    <lineage>
        <taxon>Eukaryota</taxon>
        <taxon>Metazoa</taxon>
        <taxon>Chordata</taxon>
        <taxon>Craniata</taxon>
        <taxon>Vertebrata</taxon>
        <taxon>Euteleostomi</taxon>
        <taxon>Mammalia</taxon>
        <taxon>Eutheria</taxon>
        <taxon>Laurasiatheria</taxon>
        <taxon>Artiodactyla</taxon>
        <taxon>Tylopoda</taxon>
        <taxon>Camelidae</taxon>
        <taxon>Camelus</taxon>
    </lineage>
</organism>
<protein>
    <submittedName>
        <fullName evidence="1">Uncharacterized protein</fullName>
    </submittedName>
</protein>
<keyword evidence="2" id="KW-1185">Reference proteome</keyword>
<sequence length="356" mass="38950">MEGEREPCIHLGEEHSRTRKQQMQRPAGRTWVLLPVWLARTQHVEGEGGEVRVATGQLPRDLGPNVRTWLSAEVNQRALIRLGFTGSLWLWRGWEQGDEKEAAVRAQAGRDEGRDSWNWDMILRSQERKPSKASLRTVDLSTSGQRRLGCQLRQGGDLALHLWTHCLLFRQLEEEGETRCLLAGPLAPIFPGSGMGDAEYRVAGDWDILDPVLRSLGVGNEVLPNSDSLEWSGLQGSLGVCGSPGEVPDPACWVVQEDLLEEGMTARGLISAGLLPRLCSRCQRWCPSRSVQILPVGNTSQTGMDLAMGPEQGRWAGCGKSGDSGGGHFLSFDRSAQYHRSAVPASDGALVSPSVT</sequence>
<evidence type="ECO:0000313" key="1">
    <source>
        <dbReference type="EMBL" id="KAB1274453.1"/>
    </source>
</evidence>
<dbReference type="AlphaFoldDB" id="A0A5N4DTD6"/>
<dbReference type="Proteomes" id="UP000299084">
    <property type="component" value="Unassembled WGS sequence"/>
</dbReference>
<reference evidence="1 2" key="1">
    <citation type="journal article" date="2019" name="Mol. Ecol. Resour.">
        <title>Improving Illumina assemblies with Hi-C and long reads: an example with the North African dromedary.</title>
        <authorList>
            <person name="Elbers J.P."/>
            <person name="Rogers M.F."/>
            <person name="Perelman P.L."/>
            <person name="Proskuryakova A.A."/>
            <person name="Serdyukova N.A."/>
            <person name="Johnson W.E."/>
            <person name="Horin P."/>
            <person name="Corander J."/>
            <person name="Murphy D."/>
            <person name="Burger P.A."/>
        </authorList>
    </citation>
    <scope>NUCLEOTIDE SEQUENCE [LARGE SCALE GENOMIC DNA]</scope>
    <source>
        <strain evidence="1">Drom800</strain>
        <tissue evidence="1">Blood</tissue>
    </source>
</reference>
<evidence type="ECO:0000313" key="2">
    <source>
        <dbReference type="Proteomes" id="UP000299084"/>
    </source>
</evidence>
<gene>
    <name evidence="1" type="ORF">Cadr_000011545</name>
</gene>
<dbReference type="EMBL" id="JWIN03000009">
    <property type="protein sequence ID" value="KAB1274453.1"/>
    <property type="molecule type" value="Genomic_DNA"/>
</dbReference>
<accession>A0A5N4DTD6</accession>